<gene>
    <name evidence="10" type="primary">SWEET17_5</name>
    <name evidence="10" type="ORF">CK203_019073</name>
</gene>
<dbReference type="AlphaFoldDB" id="A0A438IQT7"/>
<keyword evidence="4 10" id="KW-0762">Sugar transport</keyword>
<evidence type="ECO:0000256" key="3">
    <source>
        <dbReference type="ARBA" id="ARBA00022448"/>
    </source>
</evidence>
<evidence type="ECO:0000256" key="9">
    <source>
        <dbReference type="SAM" id="Phobius"/>
    </source>
</evidence>
<evidence type="ECO:0000313" key="11">
    <source>
        <dbReference type="Proteomes" id="UP000288805"/>
    </source>
</evidence>
<feature type="transmembrane region" description="Helical" evidence="9">
    <location>
        <begin position="32"/>
        <end position="54"/>
    </location>
</feature>
<protein>
    <submittedName>
        <fullName evidence="10">Bidirectional sugar transporter SWEET17</fullName>
    </submittedName>
</protein>
<dbReference type="Pfam" id="PF03083">
    <property type="entry name" value="MtN3_slv"/>
    <property type="match status" value="1"/>
</dbReference>
<keyword evidence="5 9" id="KW-0812">Transmembrane</keyword>
<comment type="caution">
    <text evidence="10">The sequence shown here is derived from an EMBL/GenBank/DDBJ whole genome shotgun (WGS) entry which is preliminary data.</text>
</comment>
<keyword evidence="8 9" id="KW-0472">Membrane</keyword>
<keyword evidence="6" id="KW-0677">Repeat</keyword>
<dbReference type="PANTHER" id="PTHR10791:SF120">
    <property type="entry name" value="BIDIRECTIONAL SUGAR TRANSPORTER SWEET17"/>
    <property type="match status" value="1"/>
</dbReference>
<dbReference type="GO" id="GO:0012505">
    <property type="term" value="C:endomembrane system"/>
    <property type="evidence" value="ECO:0007669"/>
    <property type="project" value="UniProtKB-SubCell"/>
</dbReference>
<dbReference type="FunFam" id="1.20.1280.290:FF:000002">
    <property type="entry name" value="Bidirectional sugar transporter SWEET"/>
    <property type="match status" value="1"/>
</dbReference>
<organism evidence="10 11">
    <name type="scientific">Vitis vinifera</name>
    <name type="common">Grape</name>
    <dbReference type="NCBI Taxonomy" id="29760"/>
    <lineage>
        <taxon>Eukaryota</taxon>
        <taxon>Viridiplantae</taxon>
        <taxon>Streptophyta</taxon>
        <taxon>Embryophyta</taxon>
        <taxon>Tracheophyta</taxon>
        <taxon>Spermatophyta</taxon>
        <taxon>Magnoliopsida</taxon>
        <taxon>eudicotyledons</taxon>
        <taxon>Gunneridae</taxon>
        <taxon>Pentapetalae</taxon>
        <taxon>rosids</taxon>
        <taxon>Vitales</taxon>
        <taxon>Vitaceae</taxon>
        <taxon>Viteae</taxon>
        <taxon>Vitis</taxon>
    </lineage>
</organism>
<sequence length="106" mass="11833">MQLVYGEGLMLNIYACPNHVQKTVVTTKSVEFMPFFLSFFLFLNGGIWTIYAVLVRDYFLAVPNGTGLVLGTAQLVLYAIYRNSKPSNKFSIEDGSQEEHLIASSS</sequence>
<evidence type="ECO:0000256" key="2">
    <source>
        <dbReference type="ARBA" id="ARBA00007809"/>
    </source>
</evidence>
<dbReference type="InterPro" id="IPR047664">
    <property type="entry name" value="SWEET"/>
</dbReference>
<dbReference type="Proteomes" id="UP000288805">
    <property type="component" value="Unassembled WGS sequence"/>
</dbReference>
<dbReference type="GO" id="GO:0016020">
    <property type="term" value="C:membrane"/>
    <property type="evidence" value="ECO:0007669"/>
    <property type="project" value="InterPro"/>
</dbReference>
<comment type="similarity">
    <text evidence="2">Belongs to the SWEET sugar transporter family.</text>
</comment>
<dbReference type="InterPro" id="IPR004316">
    <property type="entry name" value="SWEET_rpt"/>
</dbReference>
<evidence type="ECO:0000313" key="10">
    <source>
        <dbReference type="EMBL" id="RVW99062.1"/>
    </source>
</evidence>
<name>A0A438IQT7_VITVI</name>
<evidence type="ECO:0000256" key="4">
    <source>
        <dbReference type="ARBA" id="ARBA00022597"/>
    </source>
</evidence>
<proteinExistence type="inferred from homology"/>
<evidence type="ECO:0000256" key="8">
    <source>
        <dbReference type="ARBA" id="ARBA00023136"/>
    </source>
</evidence>
<dbReference type="EMBL" id="QGNW01000089">
    <property type="protein sequence ID" value="RVW99062.1"/>
    <property type="molecule type" value="Genomic_DNA"/>
</dbReference>
<comment type="subcellular location">
    <subcellularLocation>
        <location evidence="1">Endomembrane system</location>
        <topology evidence="1">Multi-pass membrane protein</topology>
    </subcellularLocation>
</comment>
<dbReference type="GO" id="GO:0051260">
    <property type="term" value="P:protein homooligomerization"/>
    <property type="evidence" value="ECO:0007669"/>
    <property type="project" value="UniProtKB-ARBA"/>
</dbReference>
<evidence type="ECO:0000256" key="6">
    <source>
        <dbReference type="ARBA" id="ARBA00022737"/>
    </source>
</evidence>
<evidence type="ECO:0000256" key="5">
    <source>
        <dbReference type="ARBA" id="ARBA00022692"/>
    </source>
</evidence>
<evidence type="ECO:0000256" key="1">
    <source>
        <dbReference type="ARBA" id="ARBA00004127"/>
    </source>
</evidence>
<evidence type="ECO:0000256" key="7">
    <source>
        <dbReference type="ARBA" id="ARBA00022989"/>
    </source>
</evidence>
<accession>A0A438IQT7</accession>
<keyword evidence="7 9" id="KW-1133">Transmembrane helix</keyword>
<dbReference type="GO" id="GO:0051119">
    <property type="term" value="F:sugar transmembrane transporter activity"/>
    <property type="evidence" value="ECO:0007669"/>
    <property type="project" value="InterPro"/>
</dbReference>
<dbReference type="Gene3D" id="1.20.1280.290">
    <property type="match status" value="1"/>
</dbReference>
<dbReference type="PANTHER" id="PTHR10791">
    <property type="entry name" value="RAG1-ACTIVATING PROTEIN 1"/>
    <property type="match status" value="1"/>
</dbReference>
<reference evidence="10 11" key="1">
    <citation type="journal article" date="2018" name="PLoS Genet.">
        <title>Population sequencing reveals clonal diversity and ancestral inbreeding in the grapevine cultivar Chardonnay.</title>
        <authorList>
            <person name="Roach M.J."/>
            <person name="Johnson D.L."/>
            <person name="Bohlmann J."/>
            <person name="van Vuuren H.J."/>
            <person name="Jones S.J."/>
            <person name="Pretorius I.S."/>
            <person name="Schmidt S.A."/>
            <person name="Borneman A.R."/>
        </authorList>
    </citation>
    <scope>NUCLEOTIDE SEQUENCE [LARGE SCALE GENOMIC DNA]</scope>
    <source>
        <strain evidence="11">cv. Chardonnay</strain>
        <tissue evidence="10">Leaf</tissue>
    </source>
</reference>
<feature type="transmembrane region" description="Helical" evidence="9">
    <location>
        <begin position="60"/>
        <end position="81"/>
    </location>
</feature>
<keyword evidence="3" id="KW-0813">Transport</keyword>